<name>A0A8J5MYG2_HOMAM</name>
<protein>
    <submittedName>
        <fullName evidence="1">Uncharacterized protein</fullName>
    </submittedName>
</protein>
<evidence type="ECO:0000313" key="1">
    <source>
        <dbReference type="EMBL" id="KAG7167734.1"/>
    </source>
</evidence>
<comment type="caution">
    <text evidence="1">The sequence shown here is derived from an EMBL/GenBank/DDBJ whole genome shotgun (WGS) entry which is preliminary data.</text>
</comment>
<accession>A0A8J5MYG2</accession>
<proteinExistence type="predicted"/>
<sequence length="205" mass="23924">MKLSREMPYSVPAVGHYGLLERKKERKKGLTLVHMCLVLHMPLNVFTEPLVEPQFNHHLKSFEESQKVVQTSPINLYSIYRTSPINLCSIYRTSPINLYRIYRTSPNNLSSIYRTSPINLYSIYRTSPNNLYSIYRTSSINLYSIYRTSPNNLYSIYRTSPINLSSIYRVSSDDLPASINRLVLSQHRLKMKPLLLPIEQYEPKT</sequence>
<keyword evidence="2" id="KW-1185">Reference proteome</keyword>
<organism evidence="1 2">
    <name type="scientific">Homarus americanus</name>
    <name type="common">American lobster</name>
    <dbReference type="NCBI Taxonomy" id="6706"/>
    <lineage>
        <taxon>Eukaryota</taxon>
        <taxon>Metazoa</taxon>
        <taxon>Ecdysozoa</taxon>
        <taxon>Arthropoda</taxon>
        <taxon>Crustacea</taxon>
        <taxon>Multicrustacea</taxon>
        <taxon>Malacostraca</taxon>
        <taxon>Eumalacostraca</taxon>
        <taxon>Eucarida</taxon>
        <taxon>Decapoda</taxon>
        <taxon>Pleocyemata</taxon>
        <taxon>Astacidea</taxon>
        <taxon>Nephropoidea</taxon>
        <taxon>Nephropidae</taxon>
        <taxon>Homarus</taxon>
    </lineage>
</organism>
<evidence type="ECO:0000313" key="2">
    <source>
        <dbReference type="Proteomes" id="UP000747542"/>
    </source>
</evidence>
<gene>
    <name evidence="1" type="ORF">Hamer_G010120</name>
</gene>
<dbReference type="Proteomes" id="UP000747542">
    <property type="component" value="Unassembled WGS sequence"/>
</dbReference>
<dbReference type="EMBL" id="JAHLQT010021257">
    <property type="protein sequence ID" value="KAG7167734.1"/>
    <property type="molecule type" value="Genomic_DNA"/>
</dbReference>
<dbReference type="AlphaFoldDB" id="A0A8J5MYG2"/>
<reference evidence="1" key="1">
    <citation type="journal article" date="2021" name="Sci. Adv.">
        <title>The American lobster genome reveals insights on longevity, neural, and immune adaptations.</title>
        <authorList>
            <person name="Polinski J.M."/>
            <person name="Zimin A.V."/>
            <person name="Clark K.F."/>
            <person name="Kohn A.B."/>
            <person name="Sadowski N."/>
            <person name="Timp W."/>
            <person name="Ptitsyn A."/>
            <person name="Khanna P."/>
            <person name="Romanova D.Y."/>
            <person name="Williams P."/>
            <person name="Greenwood S.J."/>
            <person name="Moroz L.L."/>
            <person name="Walt D.R."/>
            <person name="Bodnar A.G."/>
        </authorList>
    </citation>
    <scope>NUCLEOTIDE SEQUENCE</scope>
    <source>
        <strain evidence="1">GMGI-L3</strain>
    </source>
</reference>